<organism evidence="1 2">
    <name type="scientific">Grifola frondosa</name>
    <name type="common">Maitake</name>
    <name type="synonym">Polyporus frondosus</name>
    <dbReference type="NCBI Taxonomy" id="5627"/>
    <lineage>
        <taxon>Eukaryota</taxon>
        <taxon>Fungi</taxon>
        <taxon>Dikarya</taxon>
        <taxon>Basidiomycota</taxon>
        <taxon>Agaricomycotina</taxon>
        <taxon>Agaricomycetes</taxon>
        <taxon>Polyporales</taxon>
        <taxon>Grifolaceae</taxon>
        <taxon>Grifola</taxon>
    </lineage>
</organism>
<name>A0A1C7LWJ7_GRIFR</name>
<evidence type="ECO:0000313" key="1">
    <source>
        <dbReference type="EMBL" id="OBZ69042.1"/>
    </source>
</evidence>
<reference evidence="1 2" key="1">
    <citation type="submission" date="2016-03" db="EMBL/GenBank/DDBJ databases">
        <title>Whole genome sequencing of Grifola frondosa 9006-11.</title>
        <authorList>
            <person name="Min B."/>
            <person name="Park H."/>
            <person name="Kim J.-G."/>
            <person name="Cho H."/>
            <person name="Oh Y.-L."/>
            <person name="Kong W.-S."/>
            <person name="Choi I.-G."/>
        </authorList>
    </citation>
    <scope>NUCLEOTIDE SEQUENCE [LARGE SCALE GENOMIC DNA]</scope>
    <source>
        <strain evidence="1 2">9006-11</strain>
    </source>
</reference>
<dbReference type="Proteomes" id="UP000092993">
    <property type="component" value="Unassembled WGS sequence"/>
</dbReference>
<accession>A0A1C7LWJ7</accession>
<gene>
    <name evidence="1" type="ORF">A0H81_11292</name>
</gene>
<evidence type="ECO:0000313" key="2">
    <source>
        <dbReference type="Proteomes" id="UP000092993"/>
    </source>
</evidence>
<sequence length="84" mass="8883">MELEEVLVANTSSSKSLLAVSSRRLHTEIGSGSHPTSLVSQVVTSDNSVNWGSRNVNAGPRIGSHPQMRSALARQPCASVNVVE</sequence>
<comment type="caution">
    <text evidence="1">The sequence shown here is derived from an EMBL/GenBank/DDBJ whole genome shotgun (WGS) entry which is preliminary data.</text>
</comment>
<keyword evidence="2" id="KW-1185">Reference proteome</keyword>
<proteinExistence type="predicted"/>
<protein>
    <submittedName>
        <fullName evidence="1">Uncharacterized protein</fullName>
    </submittedName>
</protein>
<dbReference type="EMBL" id="LUGG01000019">
    <property type="protein sequence ID" value="OBZ69042.1"/>
    <property type="molecule type" value="Genomic_DNA"/>
</dbReference>
<dbReference type="AlphaFoldDB" id="A0A1C7LWJ7"/>